<dbReference type="EMBL" id="CM042027">
    <property type="protein sequence ID" value="KAI3803794.1"/>
    <property type="molecule type" value="Genomic_DNA"/>
</dbReference>
<accession>A0ACB9I714</accession>
<organism evidence="1 2">
    <name type="scientific">Smallanthus sonchifolius</name>
    <dbReference type="NCBI Taxonomy" id="185202"/>
    <lineage>
        <taxon>Eukaryota</taxon>
        <taxon>Viridiplantae</taxon>
        <taxon>Streptophyta</taxon>
        <taxon>Embryophyta</taxon>
        <taxon>Tracheophyta</taxon>
        <taxon>Spermatophyta</taxon>
        <taxon>Magnoliopsida</taxon>
        <taxon>eudicotyledons</taxon>
        <taxon>Gunneridae</taxon>
        <taxon>Pentapetalae</taxon>
        <taxon>asterids</taxon>
        <taxon>campanulids</taxon>
        <taxon>Asterales</taxon>
        <taxon>Asteraceae</taxon>
        <taxon>Asteroideae</taxon>
        <taxon>Heliantheae alliance</taxon>
        <taxon>Millerieae</taxon>
        <taxon>Smallanthus</taxon>
    </lineage>
</organism>
<dbReference type="Proteomes" id="UP001056120">
    <property type="component" value="Linkage Group LG10"/>
</dbReference>
<keyword evidence="2" id="KW-1185">Reference proteome</keyword>
<gene>
    <name evidence="1" type="ORF">L1987_31956</name>
</gene>
<protein>
    <submittedName>
        <fullName evidence="1">Uncharacterized protein</fullName>
    </submittedName>
</protein>
<name>A0ACB9I714_9ASTR</name>
<reference evidence="1 2" key="2">
    <citation type="journal article" date="2022" name="Mol. Ecol. Resour.">
        <title>The genomes of chicory, endive, great burdock and yacon provide insights into Asteraceae paleo-polyploidization history and plant inulin production.</title>
        <authorList>
            <person name="Fan W."/>
            <person name="Wang S."/>
            <person name="Wang H."/>
            <person name="Wang A."/>
            <person name="Jiang F."/>
            <person name="Liu H."/>
            <person name="Zhao H."/>
            <person name="Xu D."/>
            <person name="Zhang Y."/>
        </authorList>
    </citation>
    <scope>NUCLEOTIDE SEQUENCE [LARGE SCALE GENOMIC DNA]</scope>
    <source>
        <strain evidence="2">cv. Yunnan</strain>
        <tissue evidence="1">Leaves</tissue>
    </source>
</reference>
<comment type="caution">
    <text evidence="1">The sequence shown here is derived from an EMBL/GenBank/DDBJ whole genome shotgun (WGS) entry which is preliminary data.</text>
</comment>
<sequence>MWRIIPLHREGELAVVSWEKDNMVHYTRRNQLIFGQVFEAEYENIPPPLRDTRYRKVFVYCLDGYLVVVEMRLPLFSGLSSIIKVLSCTEMWTVWGDARNVRGGRFSGATYCALMRIMPDP</sequence>
<evidence type="ECO:0000313" key="1">
    <source>
        <dbReference type="EMBL" id="KAI3803794.1"/>
    </source>
</evidence>
<reference evidence="2" key="1">
    <citation type="journal article" date="2022" name="Mol. Ecol. Resour.">
        <title>The genomes of chicory, endive, great burdock and yacon provide insights into Asteraceae palaeo-polyploidization history and plant inulin production.</title>
        <authorList>
            <person name="Fan W."/>
            <person name="Wang S."/>
            <person name="Wang H."/>
            <person name="Wang A."/>
            <person name="Jiang F."/>
            <person name="Liu H."/>
            <person name="Zhao H."/>
            <person name="Xu D."/>
            <person name="Zhang Y."/>
        </authorList>
    </citation>
    <scope>NUCLEOTIDE SEQUENCE [LARGE SCALE GENOMIC DNA]</scope>
    <source>
        <strain evidence="2">cv. Yunnan</strain>
    </source>
</reference>
<evidence type="ECO:0000313" key="2">
    <source>
        <dbReference type="Proteomes" id="UP001056120"/>
    </source>
</evidence>
<proteinExistence type="predicted"/>